<evidence type="ECO:0000313" key="2">
    <source>
        <dbReference type="EMBL" id="GAA2389090.1"/>
    </source>
</evidence>
<keyword evidence="1" id="KW-0472">Membrane</keyword>
<organism evidence="2 3">
    <name type="scientific">Dactylosporangium salmoneum</name>
    <dbReference type="NCBI Taxonomy" id="53361"/>
    <lineage>
        <taxon>Bacteria</taxon>
        <taxon>Bacillati</taxon>
        <taxon>Actinomycetota</taxon>
        <taxon>Actinomycetes</taxon>
        <taxon>Micromonosporales</taxon>
        <taxon>Micromonosporaceae</taxon>
        <taxon>Dactylosporangium</taxon>
    </lineage>
</organism>
<feature type="transmembrane region" description="Helical" evidence="1">
    <location>
        <begin position="45"/>
        <end position="62"/>
    </location>
</feature>
<accession>A0ABN3HWP0</accession>
<feature type="transmembrane region" description="Helical" evidence="1">
    <location>
        <begin position="224"/>
        <end position="243"/>
    </location>
</feature>
<sequence>MLGLMIAWAGAVFWAVGLTRLQPLTEPVGEEVASNNTYWARDLRWMAIVAVAVAFVVAARSSAAGLGRVRAWCLAAGFAVAVAADLVCDRLDVTATIPFTVGAVVVVTAGWLALTRSGPARSARAADPDGARNPAAGPTRAVVLAAAVAAAAMPLAAAIESPTDTEASLDPAAIGVGVLLAVAWLYAMLAATPSRPRTVLAIAMAVVAVVTVVLLRQIAPGTRFGPMSAAGAVMLTLTAPVDWDRREAWWRYPVVLFSALVGYPFTVMLTVLLGMMLPVPAIMTELAGSPPVNGADTDTLYALTGVLTGLVAAWIMRRSRPGQSLDSIPEARAAEPR</sequence>
<reference evidence="2 3" key="1">
    <citation type="journal article" date="2019" name="Int. J. Syst. Evol. Microbiol.">
        <title>The Global Catalogue of Microorganisms (GCM) 10K type strain sequencing project: providing services to taxonomists for standard genome sequencing and annotation.</title>
        <authorList>
            <consortium name="The Broad Institute Genomics Platform"/>
            <consortium name="The Broad Institute Genome Sequencing Center for Infectious Disease"/>
            <person name="Wu L."/>
            <person name="Ma J."/>
        </authorList>
    </citation>
    <scope>NUCLEOTIDE SEQUENCE [LARGE SCALE GENOMIC DNA]</scope>
    <source>
        <strain evidence="2 3">JCM 3272</strain>
    </source>
</reference>
<feature type="transmembrane region" description="Helical" evidence="1">
    <location>
        <begin position="141"/>
        <end position="159"/>
    </location>
</feature>
<feature type="transmembrane region" description="Helical" evidence="1">
    <location>
        <begin position="171"/>
        <end position="191"/>
    </location>
</feature>
<feature type="transmembrane region" description="Helical" evidence="1">
    <location>
        <begin position="255"/>
        <end position="279"/>
    </location>
</feature>
<feature type="transmembrane region" description="Helical" evidence="1">
    <location>
        <begin position="198"/>
        <end position="218"/>
    </location>
</feature>
<keyword evidence="3" id="KW-1185">Reference proteome</keyword>
<keyword evidence="1" id="KW-1133">Transmembrane helix</keyword>
<comment type="caution">
    <text evidence="2">The sequence shown here is derived from an EMBL/GenBank/DDBJ whole genome shotgun (WGS) entry which is preliminary data.</text>
</comment>
<keyword evidence="1" id="KW-0812">Transmembrane</keyword>
<protein>
    <recommendedName>
        <fullName evidence="4">Integral membrane protein</fullName>
    </recommendedName>
</protein>
<feature type="transmembrane region" description="Helical" evidence="1">
    <location>
        <begin position="93"/>
        <end position="114"/>
    </location>
</feature>
<evidence type="ECO:0000256" key="1">
    <source>
        <dbReference type="SAM" id="Phobius"/>
    </source>
</evidence>
<proteinExistence type="predicted"/>
<dbReference type="Proteomes" id="UP001501444">
    <property type="component" value="Unassembled WGS sequence"/>
</dbReference>
<feature type="transmembrane region" description="Helical" evidence="1">
    <location>
        <begin position="299"/>
        <end position="316"/>
    </location>
</feature>
<feature type="transmembrane region" description="Helical" evidence="1">
    <location>
        <begin position="69"/>
        <end position="87"/>
    </location>
</feature>
<gene>
    <name evidence="2" type="ORF">GCM10010170_100540</name>
</gene>
<evidence type="ECO:0000313" key="3">
    <source>
        <dbReference type="Proteomes" id="UP001501444"/>
    </source>
</evidence>
<evidence type="ECO:0008006" key="4">
    <source>
        <dbReference type="Google" id="ProtNLM"/>
    </source>
</evidence>
<name>A0ABN3HWP0_9ACTN</name>
<dbReference type="EMBL" id="BAAARV010000117">
    <property type="protein sequence ID" value="GAA2389090.1"/>
    <property type="molecule type" value="Genomic_DNA"/>
</dbReference>